<feature type="transmembrane region" description="Helical" evidence="1">
    <location>
        <begin position="7"/>
        <end position="25"/>
    </location>
</feature>
<gene>
    <name evidence="2" type="ORF">J4478_02390</name>
</gene>
<keyword evidence="1" id="KW-1133">Transmembrane helix</keyword>
<reference evidence="2" key="2">
    <citation type="submission" date="2021-05" db="EMBL/GenBank/DDBJ databases">
        <title>Protein family content uncovers lineage relationships and bacterial pathway maintenance mechanisms in DPANN archaea.</title>
        <authorList>
            <person name="Castelle C.J."/>
            <person name="Meheust R."/>
            <person name="Jaffe A.L."/>
            <person name="Seitz K."/>
            <person name="Gong X."/>
            <person name="Baker B.J."/>
            <person name="Banfield J.F."/>
        </authorList>
    </citation>
    <scope>NUCLEOTIDE SEQUENCE</scope>
    <source>
        <strain evidence="2">RIFCSPLOWO2_01_FULL_43_13</strain>
    </source>
</reference>
<dbReference type="AlphaFoldDB" id="A0A8T4KT03"/>
<protein>
    <submittedName>
        <fullName evidence="2">Uncharacterized protein</fullName>
    </submittedName>
</protein>
<name>A0A8T4KT03_9ARCH</name>
<accession>A0A8T4KT03</accession>
<evidence type="ECO:0000313" key="2">
    <source>
        <dbReference type="EMBL" id="MBS3058228.1"/>
    </source>
</evidence>
<proteinExistence type="predicted"/>
<evidence type="ECO:0000313" key="3">
    <source>
        <dbReference type="Proteomes" id="UP000680185"/>
    </source>
</evidence>
<comment type="caution">
    <text evidence="2">The sequence shown here is derived from an EMBL/GenBank/DDBJ whole genome shotgun (WGS) entry which is preliminary data.</text>
</comment>
<evidence type="ECO:0000256" key="1">
    <source>
        <dbReference type="SAM" id="Phobius"/>
    </source>
</evidence>
<organism evidence="2 3">
    <name type="scientific">Candidatus Iainarchaeum sp</name>
    <dbReference type="NCBI Taxonomy" id="3101447"/>
    <lineage>
        <taxon>Archaea</taxon>
        <taxon>Candidatus Iainarchaeota</taxon>
        <taxon>Candidatus Iainarchaeia</taxon>
        <taxon>Candidatus Iainarchaeales</taxon>
        <taxon>Candidatus Iainarchaeaceae</taxon>
        <taxon>Candidatus Iainarchaeum</taxon>
    </lineage>
</organism>
<dbReference type="Proteomes" id="UP000680185">
    <property type="component" value="Unassembled WGS sequence"/>
</dbReference>
<dbReference type="EMBL" id="JAGVWB010000016">
    <property type="protein sequence ID" value="MBS3058228.1"/>
    <property type="molecule type" value="Genomic_DNA"/>
</dbReference>
<keyword evidence="1" id="KW-0812">Transmembrane</keyword>
<reference evidence="2" key="1">
    <citation type="submission" date="2021-03" db="EMBL/GenBank/DDBJ databases">
        <authorList>
            <person name="Jaffe A."/>
        </authorList>
    </citation>
    <scope>NUCLEOTIDE SEQUENCE</scope>
    <source>
        <strain evidence="2">RIFCSPLOWO2_01_FULL_43_13</strain>
    </source>
</reference>
<sequence>MGKIKALLGILIILILGVAVYYIYYLPKQPEIDQQADLGLEEIQNTWQSQGLNVAFLHESPTETLTLSVEELSEIKAKLSELSSSNNEKTRNLAEVYLNYVEFLIKNKQFENASQTVGDDFCNSISGYSSMIALKESAHEALVELNDKILEFNKKYPAESLEINLFTSKDTELLDAEKVQALKANFEDLKKACAGVAS</sequence>
<keyword evidence="1" id="KW-0472">Membrane</keyword>